<organism evidence="1 2">
    <name type="scientific">Candidatus Muproteobacteria bacterium RBG_16_65_31</name>
    <dbReference type="NCBI Taxonomy" id="1817759"/>
    <lineage>
        <taxon>Bacteria</taxon>
        <taxon>Pseudomonadati</taxon>
        <taxon>Pseudomonadota</taxon>
        <taxon>Candidatus Muproteobacteria</taxon>
    </lineage>
</organism>
<accession>A0A1F6THB9</accession>
<sequence>MGGENFNCAQCRFGHHCDDAGAMPGSRGPAPYPIWTIAGVVESRVCLLPLVSAASREWLRLHADWKAGFLPFAGGAMEQPAAYREAIMLVETLIAQLHRDRKHTHG</sequence>
<name>A0A1F6THB9_9PROT</name>
<dbReference type="AlphaFoldDB" id="A0A1F6THB9"/>
<evidence type="ECO:0000313" key="2">
    <source>
        <dbReference type="Proteomes" id="UP000179344"/>
    </source>
</evidence>
<reference evidence="1 2" key="1">
    <citation type="journal article" date="2016" name="Nat. Commun.">
        <title>Thousands of microbial genomes shed light on interconnected biogeochemical processes in an aquifer system.</title>
        <authorList>
            <person name="Anantharaman K."/>
            <person name="Brown C.T."/>
            <person name="Hug L.A."/>
            <person name="Sharon I."/>
            <person name="Castelle C.J."/>
            <person name="Probst A.J."/>
            <person name="Thomas B.C."/>
            <person name="Singh A."/>
            <person name="Wilkins M.J."/>
            <person name="Karaoz U."/>
            <person name="Brodie E.L."/>
            <person name="Williams K.H."/>
            <person name="Hubbard S.S."/>
            <person name="Banfield J.F."/>
        </authorList>
    </citation>
    <scope>NUCLEOTIDE SEQUENCE [LARGE SCALE GENOMIC DNA]</scope>
</reference>
<comment type="caution">
    <text evidence="1">The sequence shown here is derived from an EMBL/GenBank/DDBJ whole genome shotgun (WGS) entry which is preliminary data.</text>
</comment>
<evidence type="ECO:0000313" key="1">
    <source>
        <dbReference type="EMBL" id="OGI44520.1"/>
    </source>
</evidence>
<protein>
    <submittedName>
        <fullName evidence="1">Uncharacterized protein</fullName>
    </submittedName>
</protein>
<proteinExistence type="predicted"/>
<dbReference type="EMBL" id="MFST01000045">
    <property type="protein sequence ID" value="OGI44520.1"/>
    <property type="molecule type" value="Genomic_DNA"/>
</dbReference>
<gene>
    <name evidence="1" type="ORF">A2V92_03710</name>
</gene>
<dbReference type="Proteomes" id="UP000179344">
    <property type="component" value="Unassembled WGS sequence"/>
</dbReference>